<sequence length="371" mass="42773">MGDVSRLWGYSTGSKPCHQELFNLIQPFSAVKSFSYSDDGLDIEWRDFWKLLGSIVVLMPLLEVLAIARRTEGLPTRALSPDERTQISFVDPRSWMGEAVPIRDWVRGDIIDGLLVEEPSVLGPTPPVCRRLPRLKEVRLSLYLDHSSMAVVDPFFERLFDIFGQGTEDLVTELNISLLWHGWGYDVADIPQIHQYNGRSTPFSWKLRNLRRLMFDSDKRYCVMTEINADFSKLKWLSISPPNWGSLLRYLLSDKNPGITAPEDLAIGNVEVFCSIIPQPDDEGRPYYREDQLMAIVERQLRYLPKLKEFRIVSGESTVIEKYLVSRNEEGQAAIGEPYYDNSYSYSMLSYIDGWARYPEGLFLRPVRRVI</sequence>
<protein>
    <submittedName>
        <fullName evidence="1">Uncharacterized protein</fullName>
    </submittedName>
</protein>
<organism evidence="1 2">
    <name type="scientific">Arthrobotrys musiformis</name>
    <dbReference type="NCBI Taxonomy" id="47236"/>
    <lineage>
        <taxon>Eukaryota</taxon>
        <taxon>Fungi</taxon>
        <taxon>Dikarya</taxon>
        <taxon>Ascomycota</taxon>
        <taxon>Pezizomycotina</taxon>
        <taxon>Orbiliomycetes</taxon>
        <taxon>Orbiliales</taxon>
        <taxon>Orbiliaceae</taxon>
        <taxon>Arthrobotrys</taxon>
    </lineage>
</organism>
<dbReference type="Proteomes" id="UP001370758">
    <property type="component" value="Unassembled WGS sequence"/>
</dbReference>
<keyword evidence="2" id="KW-1185">Reference proteome</keyword>
<comment type="caution">
    <text evidence="1">The sequence shown here is derived from an EMBL/GenBank/DDBJ whole genome shotgun (WGS) entry which is preliminary data.</text>
</comment>
<name>A0AAV9WKY2_9PEZI</name>
<proteinExistence type="predicted"/>
<dbReference type="EMBL" id="JAVHJL010000003">
    <property type="protein sequence ID" value="KAK6507493.1"/>
    <property type="molecule type" value="Genomic_DNA"/>
</dbReference>
<dbReference type="AlphaFoldDB" id="A0AAV9WKY2"/>
<reference evidence="1 2" key="1">
    <citation type="submission" date="2023-08" db="EMBL/GenBank/DDBJ databases">
        <authorList>
            <person name="Palmer J.M."/>
        </authorList>
    </citation>
    <scope>NUCLEOTIDE SEQUENCE [LARGE SCALE GENOMIC DNA]</scope>
    <source>
        <strain evidence="1 2">TWF481</strain>
    </source>
</reference>
<evidence type="ECO:0000313" key="2">
    <source>
        <dbReference type="Proteomes" id="UP001370758"/>
    </source>
</evidence>
<evidence type="ECO:0000313" key="1">
    <source>
        <dbReference type="EMBL" id="KAK6507493.1"/>
    </source>
</evidence>
<accession>A0AAV9WKY2</accession>
<gene>
    <name evidence="1" type="ORF">TWF481_005924</name>
</gene>